<name>A0A072PK18_9EURO</name>
<dbReference type="InterPro" id="IPR017850">
    <property type="entry name" value="Alkaline_phosphatase_core_sf"/>
</dbReference>
<dbReference type="GO" id="GO:0005539">
    <property type="term" value="F:glycosaminoglycan binding"/>
    <property type="evidence" value="ECO:0007669"/>
    <property type="project" value="TreeGrafter"/>
</dbReference>
<evidence type="ECO:0000256" key="6">
    <source>
        <dbReference type="PIRSR" id="PIRSR000972-50"/>
    </source>
</evidence>
<evidence type="ECO:0000256" key="7">
    <source>
        <dbReference type="SAM" id="SignalP"/>
    </source>
</evidence>
<dbReference type="InterPro" id="IPR012083">
    <property type="entry name" value="Arylsulfatase"/>
</dbReference>
<evidence type="ECO:0000313" key="9">
    <source>
        <dbReference type="EMBL" id="KEF55840.1"/>
    </source>
</evidence>
<dbReference type="OrthoDB" id="96314at2759"/>
<dbReference type="VEuPathDB" id="FungiDB:A1O9_08591"/>
<comment type="catalytic activity">
    <reaction evidence="5">
        <text>an aryl sulfate + H2O = a phenol + sulfate + H(+)</text>
        <dbReference type="Rhea" id="RHEA:17261"/>
        <dbReference type="ChEBI" id="CHEBI:15377"/>
        <dbReference type="ChEBI" id="CHEBI:15378"/>
        <dbReference type="ChEBI" id="CHEBI:16189"/>
        <dbReference type="ChEBI" id="CHEBI:33853"/>
        <dbReference type="ChEBI" id="CHEBI:140317"/>
        <dbReference type="EC" id="3.1.6.1"/>
    </reaction>
</comment>
<sequence length="579" mass="64394">MTRLWTTLGFLSLVLAKRPNILFIITDDQDLHMTPTEVMPLLHENVVTQGATLAAHFCTVAVCCPSRATLWTGRAGHNHNVTDVSPPYGGYPKVVSQGWNDNNLFLWMQAAGYSTYYTGKLWNAHTVNNYDAPLAKGFNGSDFLLDPFTYNYNAPVMSRNGGAPVHYLGNYSTDLIAQKARNFLTEAQKHDQPWFLTVAPIAPHAVNVVEESSDSRWFGPPVPAVRHAHLFTDYKIPRGESFNKPILGAPSWPGQLLPMKNDILSYHDEFQRLRLRSLVAVDEMVGALVQQLNDTGDLNNTFIFYTTDNGFHVAQHAMLPGKSCGYDTDIHIPLYVRGPGVEAGSTLDAVTSHTDIAPTLLNIAGAPLDPDLDGRPVPLDQVSAQHGPAEHASIEFWGYAAPEGAFGWKNISGVNYNVNWNNTFKAVRLVSKDYSLYYSVWCSNEAELYDLKRDPFQTKNLLGTGVDTSEELAIADRPQEFIVSRLDTLTMVLKSCKGDVCRDPWGHLHPDGKVRTLRDALSADLDGFYTAQPKVAFSRCELGYLLDAEGPQDANVYGGTSRQRRRGETYYGDEFHMWT</sequence>
<evidence type="ECO:0000256" key="2">
    <source>
        <dbReference type="ARBA" id="ARBA00022729"/>
    </source>
</evidence>
<dbReference type="InterPro" id="IPR000917">
    <property type="entry name" value="Sulfatase_N"/>
</dbReference>
<accession>A0A072PK18</accession>
<feature type="domain" description="Sulfatase N-terminal" evidence="8">
    <location>
        <begin position="19"/>
        <end position="365"/>
    </location>
</feature>
<reference evidence="9 10" key="1">
    <citation type="submission" date="2013-03" db="EMBL/GenBank/DDBJ databases">
        <title>The Genome Sequence of Exophiala aquamarina CBS 119918.</title>
        <authorList>
            <consortium name="The Broad Institute Genomics Platform"/>
            <person name="Cuomo C."/>
            <person name="de Hoog S."/>
            <person name="Gorbushina A."/>
            <person name="Walker B."/>
            <person name="Young S.K."/>
            <person name="Zeng Q."/>
            <person name="Gargeya S."/>
            <person name="Fitzgerald M."/>
            <person name="Haas B."/>
            <person name="Abouelleil A."/>
            <person name="Allen A.W."/>
            <person name="Alvarado L."/>
            <person name="Arachchi H.M."/>
            <person name="Berlin A.M."/>
            <person name="Chapman S.B."/>
            <person name="Gainer-Dewar J."/>
            <person name="Goldberg J."/>
            <person name="Griggs A."/>
            <person name="Gujja S."/>
            <person name="Hansen M."/>
            <person name="Howarth C."/>
            <person name="Imamovic A."/>
            <person name="Ireland A."/>
            <person name="Larimer J."/>
            <person name="McCowan C."/>
            <person name="Murphy C."/>
            <person name="Pearson M."/>
            <person name="Poon T.W."/>
            <person name="Priest M."/>
            <person name="Roberts A."/>
            <person name="Saif S."/>
            <person name="Shea T."/>
            <person name="Sisk P."/>
            <person name="Sykes S."/>
            <person name="Wortman J."/>
            <person name="Nusbaum C."/>
            <person name="Birren B."/>
        </authorList>
    </citation>
    <scope>NUCLEOTIDE SEQUENCE [LARGE SCALE GENOMIC DNA]</scope>
    <source>
        <strain evidence="9 10">CBS 119918</strain>
    </source>
</reference>
<dbReference type="PANTHER" id="PTHR43108:SF8">
    <property type="entry name" value="SD21168P"/>
    <property type="match status" value="1"/>
</dbReference>
<dbReference type="Gene3D" id="3.40.720.10">
    <property type="entry name" value="Alkaline Phosphatase, subunit A"/>
    <property type="match status" value="1"/>
</dbReference>
<comment type="PTM">
    <text evidence="6">The conversion to 3-oxoalanine (also known as C-formylglycine, FGly), of a serine or cysteine residue in prokaryotes and of a cysteine residue in eukaryotes, is critical for catalytic activity.</text>
</comment>
<keyword evidence="3 5" id="KW-0378">Hydrolase</keyword>
<dbReference type="STRING" id="1182545.A0A072PK18"/>
<dbReference type="GeneID" id="25283503"/>
<evidence type="ECO:0000259" key="8">
    <source>
        <dbReference type="Pfam" id="PF00884"/>
    </source>
</evidence>
<evidence type="ECO:0000313" key="10">
    <source>
        <dbReference type="Proteomes" id="UP000027920"/>
    </source>
</evidence>
<comment type="caution">
    <text evidence="9">The sequence shown here is derived from an EMBL/GenBank/DDBJ whole genome shotgun (WGS) entry which is preliminary data.</text>
</comment>
<dbReference type="SUPFAM" id="SSF53649">
    <property type="entry name" value="Alkaline phosphatase-like"/>
    <property type="match status" value="1"/>
</dbReference>
<dbReference type="EMBL" id="AMGV01000007">
    <property type="protein sequence ID" value="KEF55840.1"/>
    <property type="molecule type" value="Genomic_DNA"/>
</dbReference>
<evidence type="ECO:0000256" key="5">
    <source>
        <dbReference type="PIRNR" id="PIRNR000972"/>
    </source>
</evidence>
<dbReference type="GO" id="GO:0008449">
    <property type="term" value="F:N-acetylglucosamine-6-sulfatase activity"/>
    <property type="evidence" value="ECO:0007669"/>
    <property type="project" value="TreeGrafter"/>
</dbReference>
<dbReference type="AlphaFoldDB" id="A0A072PK18"/>
<evidence type="ECO:0000256" key="1">
    <source>
        <dbReference type="ARBA" id="ARBA00008779"/>
    </source>
</evidence>
<dbReference type="PANTHER" id="PTHR43108">
    <property type="entry name" value="N-ACETYLGLUCOSAMINE-6-SULFATASE FAMILY MEMBER"/>
    <property type="match status" value="1"/>
</dbReference>
<keyword evidence="10" id="KW-1185">Reference proteome</keyword>
<dbReference type="InterPro" id="IPR024607">
    <property type="entry name" value="Sulfatase_CS"/>
</dbReference>
<dbReference type="Pfam" id="PF00884">
    <property type="entry name" value="Sulfatase"/>
    <property type="match status" value="1"/>
</dbReference>
<dbReference type="CDD" id="cd16147">
    <property type="entry name" value="G6S"/>
    <property type="match status" value="1"/>
</dbReference>
<evidence type="ECO:0000256" key="4">
    <source>
        <dbReference type="ARBA" id="ARBA00023180"/>
    </source>
</evidence>
<dbReference type="GO" id="GO:0004065">
    <property type="term" value="F:arylsulfatase activity"/>
    <property type="evidence" value="ECO:0007669"/>
    <property type="project" value="UniProtKB-UniRule"/>
</dbReference>
<gene>
    <name evidence="9" type="ORF">A1O9_08591</name>
</gene>
<dbReference type="Proteomes" id="UP000027920">
    <property type="component" value="Unassembled WGS sequence"/>
</dbReference>
<dbReference type="GO" id="GO:0018958">
    <property type="term" value="P:phenol-containing compound metabolic process"/>
    <property type="evidence" value="ECO:0007669"/>
    <property type="project" value="InterPro"/>
</dbReference>
<feature type="modified residue" description="3-oxoalanine (Cys)" evidence="6">
    <location>
        <position position="63"/>
    </location>
</feature>
<comment type="similarity">
    <text evidence="1 5">Belongs to the sulfatase family.</text>
</comment>
<dbReference type="RefSeq" id="XP_013258430.1">
    <property type="nucleotide sequence ID" value="XM_013402976.1"/>
</dbReference>
<organism evidence="9 10">
    <name type="scientific">Exophiala aquamarina CBS 119918</name>
    <dbReference type="NCBI Taxonomy" id="1182545"/>
    <lineage>
        <taxon>Eukaryota</taxon>
        <taxon>Fungi</taxon>
        <taxon>Dikarya</taxon>
        <taxon>Ascomycota</taxon>
        <taxon>Pezizomycotina</taxon>
        <taxon>Eurotiomycetes</taxon>
        <taxon>Chaetothyriomycetidae</taxon>
        <taxon>Chaetothyriales</taxon>
        <taxon>Herpotrichiellaceae</taxon>
        <taxon>Exophiala</taxon>
    </lineage>
</organism>
<dbReference type="PROSITE" id="PS00523">
    <property type="entry name" value="SULFATASE_1"/>
    <property type="match status" value="1"/>
</dbReference>
<proteinExistence type="inferred from homology"/>
<dbReference type="HOGENOM" id="CLU_006332_4_0_1"/>
<evidence type="ECO:0000256" key="3">
    <source>
        <dbReference type="ARBA" id="ARBA00022801"/>
    </source>
</evidence>
<dbReference type="EC" id="3.1.6.1" evidence="5"/>
<feature type="chain" id="PRO_5001683538" description="Arylsulfatase" evidence="7">
    <location>
        <begin position="17"/>
        <end position="579"/>
    </location>
</feature>
<feature type="signal peptide" evidence="7">
    <location>
        <begin position="1"/>
        <end position="16"/>
    </location>
</feature>
<keyword evidence="2 7" id="KW-0732">Signal</keyword>
<dbReference type="PIRSF" id="PIRSF000972">
    <property type="entry name" value="Arylsulf_plant"/>
    <property type="match status" value="1"/>
</dbReference>
<keyword evidence="4" id="KW-0325">Glycoprotein</keyword>
<protein>
    <recommendedName>
        <fullName evidence="5">Arylsulfatase</fullName>
        <shortName evidence="5">AS</shortName>
        <ecNumber evidence="5">3.1.6.1</ecNumber>
    </recommendedName>
    <alternativeName>
        <fullName evidence="5">Aryl-sulfate sulphohydrolase</fullName>
    </alternativeName>
</protein>